<dbReference type="GO" id="GO:0005783">
    <property type="term" value="C:endoplasmic reticulum"/>
    <property type="evidence" value="ECO:0007669"/>
    <property type="project" value="TreeGrafter"/>
</dbReference>
<keyword evidence="1" id="KW-1133">Transmembrane helix</keyword>
<feature type="transmembrane region" description="Helical" evidence="1">
    <location>
        <begin position="599"/>
        <end position="623"/>
    </location>
</feature>
<keyword evidence="2" id="KW-0808">Transferase</keyword>
<evidence type="ECO:0000313" key="2">
    <source>
        <dbReference type="EMBL" id="KAK3305818.1"/>
    </source>
</evidence>
<feature type="transmembrane region" description="Helical" evidence="1">
    <location>
        <begin position="43"/>
        <end position="61"/>
    </location>
</feature>
<dbReference type="Pfam" id="PF05024">
    <property type="entry name" value="Gpi1"/>
    <property type="match status" value="1"/>
</dbReference>
<dbReference type="PANTHER" id="PTHR21329:SF3">
    <property type="entry name" value="PHOSPHATIDYLINOSITOL N-ACETYLGLUCOSAMINYLTRANSFERASE SUBUNIT Q"/>
    <property type="match status" value="1"/>
</dbReference>
<keyword evidence="1" id="KW-0812">Transmembrane</keyword>
<dbReference type="GO" id="GO:0016020">
    <property type="term" value="C:membrane"/>
    <property type="evidence" value="ECO:0007669"/>
    <property type="project" value="InterPro"/>
</dbReference>
<feature type="transmembrane region" description="Helical" evidence="1">
    <location>
        <begin position="562"/>
        <end position="578"/>
    </location>
</feature>
<dbReference type="GO" id="GO:0016740">
    <property type="term" value="F:transferase activity"/>
    <property type="evidence" value="ECO:0007669"/>
    <property type="project" value="UniProtKB-KW"/>
</dbReference>
<proteinExistence type="predicted"/>
<feature type="transmembrane region" description="Helical" evidence="1">
    <location>
        <begin position="493"/>
        <end position="510"/>
    </location>
</feature>
<keyword evidence="3" id="KW-1185">Reference proteome</keyword>
<dbReference type="EMBL" id="JAUDZG010000004">
    <property type="protein sequence ID" value="KAK3305818.1"/>
    <property type="molecule type" value="Genomic_DNA"/>
</dbReference>
<feature type="transmembrane region" description="Helical" evidence="1">
    <location>
        <begin position="433"/>
        <end position="451"/>
    </location>
</feature>
<dbReference type="RefSeq" id="XP_062721598.1">
    <property type="nucleotide sequence ID" value="XM_062865809.1"/>
</dbReference>
<comment type="caution">
    <text evidence="2">The sequence shown here is derived from an EMBL/GenBank/DDBJ whole genome shotgun (WGS) entry which is preliminary data.</text>
</comment>
<accession>A0AAJ0GTF1</accession>
<dbReference type="GO" id="GO:0006506">
    <property type="term" value="P:GPI anchor biosynthetic process"/>
    <property type="evidence" value="ECO:0007669"/>
    <property type="project" value="InterPro"/>
</dbReference>
<dbReference type="InterPro" id="IPR007720">
    <property type="entry name" value="PigQ/GPI1"/>
</dbReference>
<feature type="transmembrane region" description="Helical" evidence="1">
    <location>
        <begin position="522"/>
        <end position="542"/>
    </location>
</feature>
<gene>
    <name evidence="2" type="ORF">B0T15DRAFT_435036</name>
</gene>
<dbReference type="PANTHER" id="PTHR21329">
    <property type="entry name" value="PHOSPHATIDYLINOSITOL N-ACETYLGLUCOSAMINYLTRANSFERASE SUBUNIT Q-RELATED"/>
    <property type="match status" value="1"/>
</dbReference>
<protein>
    <submittedName>
        <fullName evidence="2">N-acetylglucosaminyl transferase component-domain-containing protein</fullName>
    </submittedName>
</protein>
<evidence type="ECO:0000313" key="3">
    <source>
        <dbReference type="Proteomes" id="UP001273166"/>
    </source>
</evidence>
<organism evidence="2 3">
    <name type="scientific">Chaetomium strumarium</name>
    <dbReference type="NCBI Taxonomy" id="1170767"/>
    <lineage>
        <taxon>Eukaryota</taxon>
        <taxon>Fungi</taxon>
        <taxon>Dikarya</taxon>
        <taxon>Ascomycota</taxon>
        <taxon>Pezizomycotina</taxon>
        <taxon>Sordariomycetes</taxon>
        <taxon>Sordariomycetidae</taxon>
        <taxon>Sordariales</taxon>
        <taxon>Chaetomiaceae</taxon>
        <taxon>Chaetomium</taxon>
    </lineage>
</organism>
<evidence type="ECO:0000256" key="1">
    <source>
        <dbReference type="SAM" id="Phobius"/>
    </source>
</evidence>
<keyword evidence="1" id="KW-0472">Membrane</keyword>
<dbReference type="Proteomes" id="UP001273166">
    <property type="component" value="Unassembled WGS sequence"/>
</dbReference>
<dbReference type="AlphaFoldDB" id="A0AAJ0GTF1"/>
<dbReference type="GeneID" id="87884638"/>
<reference evidence="2" key="1">
    <citation type="journal article" date="2023" name="Mol. Phylogenet. Evol.">
        <title>Genome-scale phylogeny and comparative genomics of the fungal order Sordariales.</title>
        <authorList>
            <person name="Hensen N."/>
            <person name="Bonometti L."/>
            <person name="Westerberg I."/>
            <person name="Brannstrom I.O."/>
            <person name="Guillou S."/>
            <person name="Cros-Aarteil S."/>
            <person name="Calhoun S."/>
            <person name="Haridas S."/>
            <person name="Kuo A."/>
            <person name="Mondo S."/>
            <person name="Pangilinan J."/>
            <person name="Riley R."/>
            <person name="LaButti K."/>
            <person name="Andreopoulos B."/>
            <person name="Lipzen A."/>
            <person name="Chen C."/>
            <person name="Yan M."/>
            <person name="Daum C."/>
            <person name="Ng V."/>
            <person name="Clum A."/>
            <person name="Steindorff A."/>
            <person name="Ohm R.A."/>
            <person name="Martin F."/>
            <person name="Silar P."/>
            <person name="Natvig D.O."/>
            <person name="Lalanne C."/>
            <person name="Gautier V."/>
            <person name="Ament-Velasquez S.L."/>
            <person name="Kruys A."/>
            <person name="Hutchinson M.I."/>
            <person name="Powell A.J."/>
            <person name="Barry K."/>
            <person name="Miller A.N."/>
            <person name="Grigoriev I.V."/>
            <person name="Debuchy R."/>
            <person name="Gladieux P."/>
            <person name="Hiltunen Thoren M."/>
            <person name="Johannesson H."/>
        </authorList>
    </citation>
    <scope>NUCLEOTIDE SEQUENCE</scope>
    <source>
        <strain evidence="2">CBS 333.67</strain>
    </source>
</reference>
<reference evidence="2" key="2">
    <citation type="submission" date="2023-06" db="EMBL/GenBank/DDBJ databases">
        <authorList>
            <consortium name="Lawrence Berkeley National Laboratory"/>
            <person name="Mondo S.J."/>
            <person name="Hensen N."/>
            <person name="Bonometti L."/>
            <person name="Westerberg I."/>
            <person name="Brannstrom I.O."/>
            <person name="Guillou S."/>
            <person name="Cros-Aarteil S."/>
            <person name="Calhoun S."/>
            <person name="Haridas S."/>
            <person name="Kuo A."/>
            <person name="Pangilinan J."/>
            <person name="Riley R."/>
            <person name="Labutti K."/>
            <person name="Andreopoulos B."/>
            <person name="Lipzen A."/>
            <person name="Chen C."/>
            <person name="Yanf M."/>
            <person name="Daum C."/>
            <person name="Ng V."/>
            <person name="Clum A."/>
            <person name="Steindorff A."/>
            <person name="Ohm R."/>
            <person name="Martin F."/>
            <person name="Silar P."/>
            <person name="Natvig D."/>
            <person name="Lalanne C."/>
            <person name="Gautier V."/>
            <person name="Ament-Velasquez S.L."/>
            <person name="Kruys A."/>
            <person name="Hutchinson M.I."/>
            <person name="Powell A.J."/>
            <person name="Barry K."/>
            <person name="Miller A.N."/>
            <person name="Grigoriev I.V."/>
            <person name="Debuchy R."/>
            <person name="Gladieux P."/>
            <person name="Thoren M.H."/>
            <person name="Johannesson H."/>
        </authorList>
    </citation>
    <scope>NUCLEOTIDE SEQUENCE</scope>
    <source>
        <strain evidence="2">CBS 333.67</strain>
    </source>
</reference>
<name>A0AAJ0GTF1_9PEZI</name>
<sequence>MHPFSILTLGIFVAGYITARWDLVTRLYELAIFAWNYGVVTRAAKGFAVLSLFFLLIFLPVERLATRESDLHPRSIGSGISAREQLRRRGRDGLMRVFWPADLPRSDLRGVVVGWRNSALDVFVLTILEEVEPRNVEFALKTGILLRDAPHPVSRIYELCGQLAIHVLGLSNTHESVEVDPSWIRVTIGPGRRVPAVTCSRASSIQIILFERPHPGRMQYISLNPITLALGDKHDSFRHDAPDACEDDDEKEARRRKEEKRHLVEKLKQHSIFKRVPSEKEKALAKIVNQINWAWELEKLLQKNVSRIGTRPKRSLSVSERVVESATNARDMLVVWIWNQFTVYVWPVIKRMFVLGLVAHRIAAEVLLRILEWRARPRYAALKDVSATAQQVEIRLQQFCYWPMQYVTLRRRENDWDSVTTSHPDYIRFYNSLWLVANDVIIGMALGSYIIDNADRVAQQISQLLTEYTVEALQSSISWLMGWPAGLKLNNELAVFLGDLFLWVIDYWSSFIEALRPILPHIIWFIGFSSFAGASMPVALFSDLLSILTVHIYSFYLASGRIYHWQLNILISLFHLFRGKKHNVLRNRIDSCDYDLDQLLVGTILFTVLSFLLPTVVVFYLNFAIARMVIISLKAVFDTLLSCLNHFPLFALMLRIKDPGRLPGGIRFELRDTQDFKHSINGSSEQLPSTSVIYLKSVPLQFKAMFHQYFQMGHRIRKHYLAPRVLLCLITGKFVPPLNRKNLYSLQYSMLPARRAGVMEMWNAVNSLPEPKKRIAPVHVPVLANGMKLPSNYRGGKPRGYG</sequence>